<name>A0A0J6FFI0_COCPO</name>
<comment type="similarity">
    <text evidence="1">Belongs to the peptidase S28 family.</text>
</comment>
<evidence type="ECO:0000256" key="4">
    <source>
        <dbReference type="ARBA" id="ARBA00022801"/>
    </source>
</evidence>
<keyword evidence="5" id="KW-0325">Glycoprotein</keyword>
<feature type="chain" id="PRO_5005270953" description="Thymus-specific serine protease" evidence="6">
    <location>
        <begin position="23"/>
        <end position="554"/>
    </location>
</feature>
<evidence type="ECO:0000313" key="7">
    <source>
        <dbReference type="EMBL" id="KMM67624.1"/>
    </source>
</evidence>
<accession>A0A0J6FFI0</accession>
<dbReference type="GO" id="GO:0008239">
    <property type="term" value="F:dipeptidyl-peptidase activity"/>
    <property type="evidence" value="ECO:0007669"/>
    <property type="project" value="TreeGrafter"/>
</dbReference>
<sequence>MRFLQNLLGGTALALLTGLGSAFGPRWARYQNDLHLAAMLGMDADSVLTNRSSLASAIDSLAETSAVVAEYANIPIDHRNPGRMYRNRYWVNDQYYQPGGPVVIFDTGETNGQAFADYYLVDPTSYIVQLLREFHGVGLVWEHRYYGESLPYPVNGQTSAAQFQYLTLEQALQDLPYFARTFRRPRLPNADLTPRSTPWIMVGGSYPGMRAAFSRLKYPDTIFAAFSSSAPAQARIDMSVYYEQVYRGLVAYGYGNCTRDVNAAYRYIDAQLANPSTAAQIKRQFLGPGAEQNSNGDFTAVLLYNWATWQSFGANGPAGQFCNWLETDQYGRVAPAEGWAPSRGARSVVDRWAAWPGLSRAINSIFETNCNCPEETCSCDLSAPPADPLAISWSWQFCSQFGYFQYQNPRPHEIASRYQTEAYIQDNCYRQFPDGVSSGHLPRRPRADATNNYTGGWNMRPSNVFHGAGQYDPWTPLTVLSQEPFGPRRRVTTQIPACNQEQEAVFGVLLPNAEHVYDLQTSYQPGEVSRQLFRRALHQWLPCFRRRNSTADHD</sequence>
<dbReference type="Proteomes" id="UP000054567">
    <property type="component" value="Unassembled WGS sequence"/>
</dbReference>
<evidence type="ECO:0000313" key="8">
    <source>
        <dbReference type="Proteomes" id="UP000054567"/>
    </source>
</evidence>
<proteinExistence type="inferred from homology"/>
<organism evidence="7 8">
    <name type="scientific">Coccidioides posadasii RMSCC 3488</name>
    <dbReference type="NCBI Taxonomy" id="454284"/>
    <lineage>
        <taxon>Eukaryota</taxon>
        <taxon>Fungi</taxon>
        <taxon>Dikarya</taxon>
        <taxon>Ascomycota</taxon>
        <taxon>Pezizomycotina</taxon>
        <taxon>Eurotiomycetes</taxon>
        <taxon>Eurotiomycetidae</taxon>
        <taxon>Onygenales</taxon>
        <taxon>Onygenaceae</taxon>
        <taxon>Coccidioides</taxon>
    </lineage>
</organism>
<reference evidence="8" key="3">
    <citation type="journal article" date="2010" name="Genome Res.">
        <title>Population genomic sequencing of Coccidioides fungi reveals recent hybridization and transposon control.</title>
        <authorList>
            <person name="Neafsey D.E."/>
            <person name="Barker B.M."/>
            <person name="Sharpton T.J."/>
            <person name="Stajich J.E."/>
            <person name="Park D.J."/>
            <person name="Whiston E."/>
            <person name="Hung C.-Y."/>
            <person name="McMahan C."/>
            <person name="White J."/>
            <person name="Sykes S."/>
            <person name="Heiman D."/>
            <person name="Young S."/>
            <person name="Zeng Q."/>
            <person name="Abouelleil A."/>
            <person name="Aftuck L."/>
            <person name="Bessette D."/>
            <person name="Brown A."/>
            <person name="FitzGerald M."/>
            <person name="Lui A."/>
            <person name="Macdonald J.P."/>
            <person name="Priest M."/>
            <person name="Orbach M.J."/>
            <person name="Galgiani J.N."/>
            <person name="Kirkland T.N."/>
            <person name="Cole G.T."/>
            <person name="Birren B.W."/>
            <person name="Henn M.R."/>
            <person name="Taylor J.W."/>
            <person name="Rounsley S.D."/>
        </authorList>
    </citation>
    <scope>NUCLEOTIDE SEQUENCE [LARGE SCALE GENOMIC DNA]</scope>
    <source>
        <strain evidence="8">RMSCC 3488</strain>
    </source>
</reference>
<reference evidence="8" key="2">
    <citation type="journal article" date="2009" name="Genome Res.">
        <title>Comparative genomic analyses of the human fungal pathogens Coccidioides and their relatives.</title>
        <authorList>
            <person name="Sharpton T.J."/>
            <person name="Stajich J.E."/>
            <person name="Rounsley S.D."/>
            <person name="Gardner M.J."/>
            <person name="Wortman J.R."/>
            <person name="Jordar V.S."/>
            <person name="Maiti R."/>
            <person name="Kodira C.D."/>
            <person name="Neafsey D.E."/>
            <person name="Zeng Q."/>
            <person name="Hung C.-Y."/>
            <person name="McMahan C."/>
            <person name="Muszewska A."/>
            <person name="Grynberg M."/>
            <person name="Mandel M.A."/>
            <person name="Kellner E.M."/>
            <person name="Barker B.M."/>
            <person name="Galgiani J.N."/>
            <person name="Orbach M.J."/>
            <person name="Kirkland T.N."/>
            <person name="Cole G.T."/>
            <person name="Henn M.R."/>
            <person name="Birren B.W."/>
            <person name="Taylor J.W."/>
        </authorList>
    </citation>
    <scope>NUCLEOTIDE SEQUENCE [LARGE SCALE GENOMIC DNA]</scope>
    <source>
        <strain evidence="8">RMSCC 3488</strain>
    </source>
</reference>
<evidence type="ECO:0008006" key="9">
    <source>
        <dbReference type="Google" id="ProtNLM"/>
    </source>
</evidence>
<dbReference type="GO" id="GO:0006508">
    <property type="term" value="P:proteolysis"/>
    <property type="evidence" value="ECO:0007669"/>
    <property type="project" value="UniProtKB-KW"/>
</dbReference>
<evidence type="ECO:0000256" key="3">
    <source>
        <dbReference type="ARBA" id="ARBA00022729"/>
    </source>
</evidence>
<gene>
    <name evidence="7" type="ORF">CPAG_03957</name>
</gene>
<dbReference type="SUPFAM" id="SSF53474">
    <property type="entry name" value="alpha/beta-Hydrolases"/>
    <property type="match status" value="1"/>
</dbReference>
<reference evidence="7 8" key="1">
    <citation type="submission" date="2007-06" db="EMBL/GenBank/DDBJ databases">
        <title>The Genome Sequence of Coccidioides posadasii RMSCC_3488.</title>
        <authorList>
            <consortium name="Coccidioides Genome Resources Consortium"/>
            <consortium name="The Broad Institute Genome Sequencing Platform"/>
            <person name="Henn M.R."/>
            <person name="Sykes S."/>
            <person name="Young S."/>
            <person name="Jaffe D."/>
            <person name="Berlin A."/>
            <person name="Alvarez P."/>
            <person name="Butler J."/>
            <person name="Gnerre S."/>
            <person name="Grabherr M."/>
            <person name="Mauceli E."/>
            <person name="Brockman W."/>
            <person name="Kodira C."/>
            <person name="Alvarado L."/>
            <person name="Zeng Q."/>
            <person name="Crawford M."/>
            <person name="Antoine C."/>
            <person name="Devon K."/>
            <person name="Galgiani J."/>
            <person name="Orsborn K."/>
            <person name="Lewis M.L."/>
            <person name="Nusbaum C."/>
            <person name="Galagan J."/>
            <person name="Birren B."/>
        </authorList>
    </citation>
    <scope>NUCLEOTIDE SEQUENCE [LARGE SCALE GENOMIC DNA]</scope>
    <source>
        <strain evidence="7 8">RMSCC 3488</strain>
    </source>
</reference>
<dbReference type="VEuPathDB" id="FungiDB:CPAG_03957"/>
<dbReference type="EMBL" id="DS268110">
    <property type="protein sequence ID" value="KMM67624.1"/>
    <property type="molecule type" value="Genomic_DNA"/>
</dbReference>
<dbReference type="AlphaFoldDB" id="A0A0J6FFI0"/>
<dbReference type="InterPro" id="IPR008758">
    <property type="entry name" value="Peptidase_S28"/>
</dbReference>
<keyword evidence="2" id="KW-0645">Protease</keyword>
<dbReference type="PANTHER" id="PTHR11010">
    <property type="entry name" value="PROTEASE S28 PRO-X CARBOXYPEPTIDASE-RELATED"/>
    <property type="match status" value="1"/>
</dbReference>
<keyword evidence="4" id="KW-0378">Hydrolase</keyword>
<dbReference type="InterPro" id="IPR029058">
    <property type="entry name" value="AB_hydrolase_fold"/>
</dbReference>
<evidence type="ECO:0000256" key="5">
    <source>
        <dbReference type="ARBA" id="ARBA00023180"/>
    </source>
</evidence>
<dbReference type="PANTHER" id="PTHR11010:SF109">
    <property type="entry name" value="PEPTIDASE, FAMILY S28, PUTATIVE (AFU_ORTHOLOGUE AFUA_4G03790)-RELATED"/>
    <property type="match status" value="1"/>
</dbReference>
<protein>
    <recommendedName>
        <fullName evidence="9">Thymus-specific serine protease</fullName>
    </recommendedName>
</protein>
<evidence type="ECO:0000256" key="1">
    <source>
        <dbReference type="ARBA" id="ARBA00011079"/>
    </source>
</evidence>
<feature type="signal peptide" evidence="6">
    <location>
        <begin position="1"/>
        <end position="22"/>
    </location>
</feature>
<dbReference type="GO" id="GO:0070008">
    <property type="term" value="F:serine-type exopeptidase activity"/>
    <property type="evidence" value="ECO:0007669"/>
    <property type="project" value="InterPro"/>
</dbReference>
<dbReference type="Pfam" id="PF05577">
    <property type="entry name" value="Peptidase_S28"/>
    <property type="match status" value="1"/>
</dbReference>
<evidence type="ECO:0000256" key="2">
    <source>
        <dbReference type="ARBA" id="ARBA00022670"/>
    </source>
</evidence>
<keyword evidence="3 6" id="KW-0732">Signal</keyword>
<evidence type="ECO:0000256" key="6">
    <source>
        <dbReference type="SAM" id="SignalP"/>
    </source>
</evidence>
<dbReference type="OrthoDB" id="1735038at2759"/>
<dbReference type="Gene3D" id="3.40.50.1820">
    <property type="entry name" value="alpha/beta hydrolase"/>
    <property type="match status" value="2"/>
</dbReference>